<evidence type="ECO:0000313" key="2">
    <source>
        <dbReference type="Proteomes" id="UP000007431"/>
    </source>
</evidence>
<dbReference type="VEuPathDB" id="FungiDB:SCHCODRAFT_02022391"/>
<dbReference type="HOGENOM" id="CLU_1932652_0_0_1"/>
<proteinExistence type="predicted"/>
<feature type="non-terminal residue" evidence="1">
    <location>
        <position position="131"/>
    </location>
</feature>
<dbReference type="AlphaFoldDB" id="D8PWQ5"/>
<sequence length="131" mass="14258">MVVLGLLRTQYSITGTGLLSLYSSSSGASTSCCYPRCLTVVLYTVLIITSLAPLFCHHPSTLIYCIPTHTPSVDVDSVAPSCPHCSVSVFSPDLFRFLPCFNCFLPSTVSLLVYTSSCTRCLRHCIAVHSW</sequence>
<dbReference type="EMBL" id="GL377303">
    <property type="protein sequence ID" value="EFJ00253.1"/>
    <property type="molecule type" value="Genomic_DNA"/>
</dbReference>
<dbReference type="InParanoid" id="D8PWQ5"/>
<evidence type="ECO:0000313" key="1">
    <source>
        <dbReference type="EMBL" id="EFJ00253.1"/>
    </source>
</evidence>
<organism evidence="2">
    <name type="scientific">Schizophyllum commune (strain H4-8 / FGSC 9210)</name>
    <name type="common">Split gill fungus</name>
    <dbReference type="NCBI Taxonomy" id="578458"/>
    <lineage>
        <taxon>Eukaryota</taxon>
        <taxon>Fungi</taxon>
        <taxon>Dikarya</taxon>
        <taxon>Basidiomycota</taxon>
        <taxon>Agaricomycotina</taxon>
        <taxon>Agaricomycetes</taxon>
        <taxon>Agaricomycetidae</taxon>
        <taxon>Agaricales</taxon>
        <taxon>Schizophyllaceae</taxon>
        <taxon>Schizophyllum</taxon>
    </lineage>
</organism>
<keyword evidence="2" id="KW-1185">Reference proteome</keyword>
<accession>D8PWQ5</accession>
<gene>
    <name evidence="1" type="ORF">SCHCODRAFT_81349</name>
</gene>
<name>D8PWQ5_SCHCM</name>
<dbReference type="Proteomes" id="UP000007431">
    <property type="component" value="Unassembled WGS sequence"/>
</dbReference>
<reference evidence="1 2" key="1">
    <citation type="journal article" date="2010" name="Nat. Biotechnol.">
        <title>Genome sequence of the model mushroom Schizophyllum commune.</title>
        <authorList>
            <person name="Ohm R.A."/>
            <person name="de Jong J.F."/>
            <person name="Lugones L.G."/>
            <person name="Aerts A."/>
            <person name="Kothe E."/>
            <person name="Stajich J.E."/>
            <person name="de Vries R.P."/>
            <person name="Record E."/>
            <person name="Levasseur A."/>
            <person name="Baker S.E."/>
            <person name="Bartholomew K.A."/>
            <person name="Coutinho P.M."/>
            <person name="Erdmann S."/>
            <person name="Fowler T.J."/>
            <person name="Gathman A.C."/>
            <person name="Lombard V."/>
            <person name="Henrissat B."/>
            <person name="Knabe N."/>
            <person name="Kuees U."/>
            <person name="Lilly W.W."/>
            <person name="Lindquist E."/>
            <person name="Lucas S."/>
            <person name="Magnuson J.K."/>
            <person name="Piumi F."/>
            <person name="Raudaskoski M."/>
            <person name="Salamov A."/>
            <person name="Schmutz J."/>
            <person name="Schwarze F.W.M.R."/>
            <person name="vanKuyk P.A."/>
            <person name="Horton J.S."/>
            <person name="Grigoriev I.V."/>
            <person name="Woesten H.A.B."/>
        </authorList>
    </citation>
    <scope>NUCLEOTIDE SEQUENCE [LARGE SCALE GENOMIC DNA]</scope>
    <source>
        <strain evidence="2">H4-8 / FGSC 9210</strain>
    </source>
</reference>
<protein>
    <submittedName>
        <fullName evidence="1">Expressed protein</fullName>
    </submittedName>
</protein>